<evidence type="ECO:0000313" key="1">
    <source>
        <dbReference type="EMBL" id="ALU28455.1"/>
    </source>
</evidence>
<dbReference type="RefSeq" id="WP_058700100.1">
    <property type="nucleotide sequence ID" value="NZ_CP013691.1"/>
</dbReference>
<keyword evidence="1" id="KW-0614">Plasmid</keyword>
<reference evidence="2" key="1">
    <citation type="journal article" date="2016" name="J. Zhejiang Univ. Sci. B">
        <title>Antibiotic resistance mechanisms of Myroides sp.</title>
        <authorList>
            <person name="Hu S."/>
            <person name="Yuan S."/>
            <person name="Qu H."/>
            <person name="Jiang T."/>
            <person name="Zhou Y."/>
            <person name="Wang M."/>
            <person name="Ming D."/>
        </authorList>
    </citation>
    <scope>NUCLEOTIDE SEQUENCE [LARGE SCALE GENOMIC DNA]</scope>
    <source>
        <strain evidence="2">PR63039</strain>
    </source>
</reference>
<dbReference type="AlphaFoldDB" id="A0AAI8C9I4"/>
<organism evidence="1 2">
    <name type="scientific">Myroides odoratimimus</name>
    <dbReference type="NCBI Taxonomy" id="76832"/>
    <lineage>
        <taxon>Bacteria</taxon>
        <taxon>Pseudomonadati</taxon>
        <taxon>Bacteroidota</taxon>
        <taxon>Flavobacteriia</taxon>
        <taxon>Flavobacteriales</taxon>
        <taxon>Flavobacteriaceae</taxon>
        <taxon>Myroides</taxon>
    </lineage>
</organism>
<protein>
    <submittedName>
        <fullName evidence="1">Uncharacterized protein</fullName>
    </submittedName>
</protein>
<dbReference type="EMBL" id="CP013691">
    <property type="protein sequence ID" value="ALU28455.1"/>
    <property type="molecule type" value="Genomic_DNA"/>
</dbReference>
<sequence length="105" mass="12406">MHKAKDVWPKKWQQVIVLYDDGEYSVCWGMYEKNPRTMGKRWNDNFPRQGASPTWYIEYPLFVEATIITLINGYEIEEKNGTITPENKNYLDNCRNALKEIEAAK</sequence>
<proteinExistence type="predicted"/>
<accession>A0AAI8C9I4</accession>
<evidence type="ECO:0000313" key="2">
    <source>
        <dbReference type="Proteomes" id="UP000069030"/>
    </source>
</evidence>
<gene>
    <name evidence="1" type="ORF">AS202_19940</name>
</gene>
<dbReference type="KEGG" id="mod:AS202_19940"/>
<geneLocation type="plasmid" evidence="1 2">
    <name>p63039</name>
</geneLocation>
<dbReference type="Proteomes" id="UP000069030">
    <property type="component" value="Plasmid p63039"/>
</dbReference>
<name>A0AAI8C9I4_9FLAO</name>